<accession>A0A1M6C2G3</accession>
<protein>
    <recommendedName>
        <fullName evidence="4">PAP2 superfamily protein</fullName>
    </recommendedName>
</protein>
<dbReference type="AlphaFoldDB" id="A0A1M6C2G3"/>
<keyword evidence="1" id="KW-0812">Transmembrane</keyword>
<feature type="transmembrane region" description="Helical" evidence="1">
    <location>
        <begin position="81"/>
        <end position="99"/>
    </location>
</feature>
<feature type="transmembrane region" description="Helical" evidence="1">
    <location>
        <begin position="40"/>
        <end position="60"/>
    </location>
</feature>
<name>A0A1M6C2G3_9FLAO</name>
<proteinExistence type="predicted"/>
<sequence length="201" mass="23046">MRLFLKLGSILFHPLLMPIMGTAIYFYITPRFVEYELVTANLFALTIVTVIIPIVVFFLLKTLRQVETIYLRNVKERKYPLMIQCVLLLLVIKMVFNPYDNPELYFFFVGILFSAFASLVMVLFKVKVSLHQIGVAGLLLFLVGLSAHFKINLLIPISFFFFVNGWVASSRLQANAHSYLELGLGFLVGALPQLILFNMWL</sequence>
<keyword evidence="1" id="KW-1133">Transmembrane helix</keyword>
<dbReference type="EMBL" id="FQYV01000003">
    <property type="protein sequence ID" value="SHI54898.1"/>
    <property type="molecule type" value="Genomic_DNA"/>
</dbReference>
<evidence type="ECO:0000256" key="1">
    <source>
        <dbReference type="SAM" id="Phobius"/>
    </source>
</evidence>
<feature type="transmembrane region" description="Helical" evidence="1">
    <location>
        <begin position="136"/>
        <end position="162"/>
    </location>
</feature>
<feature type="transmembrane region" description="Helical" evidence="1">
    <location>
        <begin position="182"/>
        <end position="200"/>
    </location>
</feature>
<keyword evidence="1" id="KW-0472">Membrane</keyword>
<dbReference type="STRING" id="797419.SAMN05216556_103110"/>
<feature type="transmembrane region" description="Helical" evidence="1">
    <location>
        <begin position="7"/>
        <end position="28"/>
    </location>
</feature>
<feature type="transmembrane region" description="Helical" evidence="1">
    <location>
        <begin position="105"/>
        <end position="124"/>
    </location>
</feature>
<dbReference type="RefSeq" id="WP_073214904.1">
    <property type="nucleotide sequence ID" value="NZ_FNNS01000003.1"/>
</dbReference>
<gene>
    <name evidence="2" type="ORF">SAMN04487908_103110</name>
</gene>
<evidence type="ECO:0000313" key="3">
    <source>
        <dbReference type="Proteomes" id="UP000184172"/>
    </source>
</evidence>
<dbReference type="Proteomes" id="UP000184172">
    <property type="component" value="Unassembled WGS sequence"/>
</dbReference>
<organism evidence="2 3">
    <name type="scientific">Aequorivita viscosa</name>
    <dbReference type="NCBI Taxonomy" id="797419"/>
    <lineage>
        <taxon>Bacteria</taxon>
        <taxon>Pseudomonadati</taxon>
        <taxon>Bacteroidota</taxon>
        <taxon>Flavobacteriia</taxon>
        <taxon>Flavobacteriales</taxon>
        <taxon>Flavobacteriaceae</taxon>
        <taxon>Aequorivita</taxon>
    </lineage>
</organism>
<dbReference type="OrthoDB" id="9786064at2"/>
<evidence type="ECO:0008006" key="4">
    <source>
        <dbReference type="Google" id="ProtNLM"/>
    </source>
</evidence>
<evidence type="ECO:0000313" key="2">
    <source>
        <dbReference type="EMBL" id="SHI54898.1"/>
    </source>
</evidence>
<keyword evidence="3" id="KW-1185">Reference proteome</keyword>
<reference evidence="3" key="1">
    <citation type="submission" date="2016-11" db="EMBL/GenBank/DDBJ databases">
        <authorList>
            <person name="Varghese N."/>
            <person name="Submissions S."/>
        </authorList>
    </citation>
    <scope>NUCLEOTIDE SEQUENCE [LARGE SCALE GENOMIC DNA]</scope>
    <source>
        <strain evidence="3">DSM 26349</strain>
    </source>
</reference>